<sequence>MTSGATSGTNAGEEMIPVPKSMFINMLESTMSSVKHHQQPSKAVIDYYPRAPAYFGSYPIGLSPPNMVQKYQPNHFLAPMEQQAHQPQELPWAYHYPMHPPNYYMWNQGSHDSQCCSKECKQKKRKRDSDEEESIFPGEESTIFKKDLSCLSKTLANLQNEIKELKQFQQMSSPPSYYGRWPYYPIVAGLPQHQPSNTSPEQSLFQQEQAKAYPPPEIQQQPLLPTAQAEQTMTEPRFEKSSSVTDNPAASKAAKTVNASSKPTPAITSATLQKLFCDELLNKQ</sequence>
<accession>A0A060CTZ7</accession>
<dbReference type="OrthoDB" id="9131at10239"/>
<evidence type="ECO:0000256" key="1">
    <source>
        <dbReference type="SAM" id="MobiDB-lite"/>
    </source>
</evidence>
<dbReference type="RefSeq" id="YP_009041996.1">
    <property type="nucleotide sequence ID" value="NC_024303.1"/>
</dbReference>
<proteinExistence type="predicted"/>
<feature type="region of interest" description="Disordered" evidence="1">
    <location>
        <begin position="192"/>
        <end position="265"/>
    </location>
</feature>
<keyword evidence="3" id="KW-1185">Reference proteome</keyword>
<gene>
    <name evidence="2" type="ORF">BoHV6ORF17.5</name>
</gene>
<dbReference type="Proteomes" id="UP000121539">
    <property type="component" value="Segment"/>
</dbReference>
<organism evidence="2 3">
    <name type="scientific">Bovine gammaherpesvirus 6</name>
    <dbReference type="NCBI Taxonomy" id="1504288"/>
    <lineage>
        <taxon>Viruses</taxon>
        <taxon>Duplodnaviria</taxon>
        <taxon>Heunggongvirae</taxon>
        <taxon>Peploviricota</taxon>
        <taxon>Herviviricetes</taxon>
        <taxon>Herpesvirales</taxon>
        <taxon>Orthoherpesviridae</taxon>
        <taxon>Gammaherpesvirinae</taxon>
        <taxon>Macavirus</taxon>
        <taxon>Macavirus bovinegamma6</taxon>
    </lineage>
</organism>
<evidence type="ECO:0000313" key="3">
    <source>
        <dbReference type="Proteomes" id="UP000121539"/>
    </source>
</evidence>
<protein>
    <submittedName>
        <fullName evidence="2">Capsid scaffold protein</fullName>
    </submittedName>
</protein>
<reference evidence="2 3" key="1">
    <citation type="journal article" date="2014" name="J. Gen. Virol.">
        <title>Novel gammaherpesvirus functions encoded by bovine herpesvirus 6 (bovine lymphotropic virus).</title>
        <authorList>
            <person name="Jia J."/>
            <person name="Delhon G."/>
            <person name="Tulman E.R."/>
            <person name="Diel D.G."/>
            <person name="Osorio F.A."/>
            <person name="Wen X."/>
            <person name="Kutish G.F."/>
            <person name="Rock D.L."/>
        </authorList>
    </citation>
    <scope>NUCLEOTIDE SEQUENCE [LARGE SCALE GENOMIC DNA]</scope>
    <source>
        <strain evidence="2">Pennsylvania 47</strain>
    </source>
</reference>
<feature type="compositionally biased region" description="Polar residues" evidence="1">
    <location>
        <begin position="193"/>
        <end position="209"/>
    </location>
</feature>
<evidence type="ECO:0000313" key="2">
    <source>
        <dbReference type="EMBL" id="AIB03172.1"/>
    </source>
</evidence>
<dbReference type="KEGG" id="vg:19620151"/>
<name>A0A060CTZ7_9GAMA</name>
<dbReference type="EMBL" id="KJ705001">
    <property type="protein sequence ID" value="AIB03172.1"/>
    <property type="molecule type" value="Genomic_DNA"/>
</dbReference>
<dbReference type="GeneID" id="19620151"/>